<dbReference type="Proteomes" id="UP001494588">
    <property type="component" value="Unassembled WGS sequence"/>
</dbReference>
<keyword evidence="3" id="KW-1185">Reference proteome</keyword>
<keyword evidence="1" id="KW-1133">Transmembrane helix</keyword>
<dbReference type="EMBL" id="JAZHGC010000026">
    <property type="protein sequence ID" value="MEM5289493.1"/>
    <property type="molecule type" value="Genomic_DNA"/>
</dbReference>
<sequence length="109" mass="11506">MSNRNDGTAAVIGFVVLAALAVLLALSRAIGASFSSVCTAAFPITFAAVIAVAAWRFLEDFGPALLAGFAAIAWPALWPVLDSIANGGRDTDTYFRPMDDPFINSVWLK</sequence>
<name>A0ABU9QJN3_9BURK</name>
<evidence type="ECO:0000313" key="3">
    <source>
        <dbReference type="Proteomes" id="UP001494588"/>
    </source>
</evidence>
<dbReference type="RefSeq" id="WP_201657691.1">
    <property type="nucleotide sequence ID" value="NZ_CAJHCS010000028.1"/>
</dbReference>
<feature type="transmembrane region" description="Helical" evidence="1">
    <location>
        <begin position="6"/>
        <end position="26"/>
    </location>
</feature>
<gene>
    <name evidence="2" type="ORF">V4C55_27605</name>
</gene>
<comment type="caution">
    <text evidence="2">The sequence shown here is derived from an EMBL/GenBank/DDBJ whole genome shotgun (WGS) entry which is preliminary data.</text>
</comment>
<feature type="transmembrane region" description="Helical" evidence="1">
    <location>
        <begin position="33"/>
        <end position="55"/>
    </location>
</feature>
<evidence type="ECO:0000313" key="2">
    <source>
        <dbReference type="EMBL" id="MEM5289493.1"/>
    </source>
</evidence>
<proteinExistence type="predicted"/>
<reference evidence="2 3" key="1">
    <citation type="submission" date="2024-01" db="EMBL/GenBank/DDBJ databases">
        <title>The diversity of rhizobia nodulating Mimosa spp. in eleven states of Brazil covering several biomes is determined by host plant, location, and edaphic factors.</title>
        <authorList>
            <person name="Rouws L."/>
            <person name="Barauna A."/>
            <person name="Beukes C."/>
            <person name="De Faria S.M."/>
            <person name="Gross E."/>
            <person name="Dos Reis Junior F.B."/>
            <person name="Simon M."/>
            <person name="Maluk M."/>
            <person name="Odee D.W."/>
            <person name="Kenicer G."/>
            <person name="Young J.P.W."/>
            <person name="Reis V.M."/>
            <person name="Zilli J."/>
            <person name="James E.K."/>
        </authorList>
    </citation>
    <scope>NUCLEOTIDE SEQUENCE [LARGE SCALE GENOMIC DNA]</scope>
    <source>
        <strain evidence="2 3">JPY77</strain>
    </source>
</reference>
<organism evidence="2 3">
    <name type="scientific">Paraburkholderia sabiae</name>
    <dbReference type="NCBI Taxonomy" id="273251"/>
    <lineage>
        <taxon>Bacteria</taxon>
        <taxon>Pseudomonadati</taxon>
        <taxon>Pseudomonadota</taxon>
        <taxon>Betaproteobacteria</taxon>
        <taxon>Burkholderiales</taxon>
        <taxon>Burkholderiaceae</taxon>
        <taxon>Paraburkholderia</taxon>
    </lineage>
</organism>
<keyword evidence="1" id="KW-0472">Membrane</keyword>
<feature type="transmembrane region" description="Helical" evidence="1">
    <location>
        <begin position="61"/>
        <end position="81"/>
    </location>
</feature>
<protein>
    <submittedName>
        <fullName evidence="2">Uncharacterized protein</fullName>
    </submittedName>
</protein>
<accession>A0ABU9QJN3</accession>
<evidence type="ECO:0000256" key="1">
    <source>
        <dbReference type="SAM" id="Phobius"/>
    </source>
</evidence>
<keyword evidence="1" id="KW-0812">Transmembrane</keyword>